<dbReference type="PANTHER" id="PTHR43065">
    <property type="entry name" value="SENSOR HISTIDINE KINASE"/>
    <property type="match status" value="1"/>
</dbReference>
<feature type="transmembrane region" description="Helical" evidence="5">
    <location>
        <begin position="7"/>
        <end position="28"/>
    </location>
</feature>
<evidence type="ECO:0000313" key="10">
    <source>
        <dbReference type="Proteomes" id="UP000594001"/>
    </source>
</evidence>
<evidence type="ECO:0000256" key="3">
    <source>
        <dbReference type="ARBA" id="ARBA00022553"/>
    </source>
</evidence>
<dbReference type="Gene3D" id="3.30.450.20">
    <property type="entry name" value="PAS domain"/>
    <property type="match status" value="1"/>
</dbReference>
<dbReference type="InterPro" id="IPR011006">
    <property type="entry name" value="CheY-like_superfamily"/>
</dbReference>
<evidence type="ECO:0000256" key="1">
    <source>
        <dbReference type="ARBA" id="ARBA00000085"/>
    </source>
</evidence>
<dbReference type="PANTHER" id="PTHR43065:SF42">
    <property type="entry name" value="TWO-COMPONENT SENSOR PPRA"/>
    <property type="match status" value="1"/>
</dbReference>
<evidence type="ECO:0000256" key="5">
    <source>
        <dbReference type="SAM" id="Phobius"/>
    </source>
</evidence>
<feature type="transmembrane region" description="Helical" evidence="5">
    <location>
        <begin position="34"/>
        <end position="56"/>
    </location>
</feature>
<keyword evidence="5" id="KW-0812">Transmembrane</keyword>
<dbReference type="Gene3D" id="3.40.50.2300">
    <property type="match status" value="1"/>
</dbReference>
<dbReference type="SUPFAM" id="SSF52172">
    <property type="entry name" value="CheY-like"/>
    <property type="match status" value="1"/>
</dbReference>
<protein>
    <recommendedName>
        <fullName evidence="2">histidine kinase</fullName>
        <ecNumber evidence="2">2.7.13.3</ecNumber>
    </recommendedName>
</protein>
<dbReference type="KEGG" id="pbal:CPBP_00888"/>
<dbReference type="Gene3D" id="1.10.287.130">
    <property type="match status" value="1"/>
</dbReference>
<feature type="modified residue" description="4-aspartylphosphate" evidence="4">
    <location>
        <position position="717"/>
    </location>
</feature>
<dbReference type="PROSITE" id="PS50110">
    <property type="entry name" value="RESPONSE_REGULATORY"/>
    <property type="match status" value="1"/>
</dbReference>
<dbReference type="CDD" id="cd00082">
    <property type="entry name" value="HisKA"/>
    <property type="match status" value="1"/>
</dbReference>
<evidence type="ECO:0000256" key="2">
    <source>
        <dbReference type="ARBA" id="ARBA00012438"/>
    </source>
</evidence>
<reference evidence="9 10" key="1">
    <citation type="submission" date="2020-06" db="EMBL/GenBank/DDBJ databases">
        <title>The endosymbiont of the kinetoplastid Bodo saltans is a Paracaedibacter-like alpha-proteobacterium possessing a putative toxin-antitoxin system.</title>
        <authorList>
            <person name="Midha S."/>
            <person name="Rigden D.J."/>
            <person name="Siozios S."/>
            <person name="Hurst G.D.D."/>
            <person name="Jackson A.P."/>
        </authorList>
    </citation>
    <scope>NUCLEOTIDE SEQUENCE [LARGE SCALE GENOMIC DNA]</scope>
    <source>
        <strain evidence="9">Lake Konstanz</strain>
    </source>
</reference>
<dbReference type="InterPro" id="IPR004358">
    <property type="entry name" value="Sig_transdc_His_kin-like_C"/>
</dbReference>
<keyword evidence="5" id="KW-1133">Transmembrane helix</keyword>
<dbReference type="InterPro" id="IPR001789">
    <property type="entry name" value="Sig_transdc_resp-reg_receiver"/>
</dbReference>
<comment type="catalytic activity">
    <reaction evidence="1">
        <text>ATP + protein L-histidine = ADP + protein N-phospho-L-histidine.</text>
        <dbReference type="EC" id="2.7.13.3"/>
    </reaction>
</comment>
<dbReference type="Pfam" id="PF02518">
    <property type="entry name" value="HATPase_c"/>
    <property type="match status" value="1"/>
</dbReference>
<dbReference type="InterPro" id="IPR003661">
    <property type="entry name" value="HisK_dim/P_dom"/>
</dbReference>
<sequence length="783" mass="87958">MLKEFRNLVVWAMVTTVLVAGGSLSLLLWAEASLVFGVLFVVVAGCLIALLSRILLHYATLTERYSLMLDSANGLPQGMFVVNGQNKLVFKNKPYEIFFHENLVRNNIMHKFLDVTRRARIGSTAQEIIDLKGAKGDKLSYRLTATALNNHRGYIAFSVGDVSGMLDRATRDDMRGFLDKAPIGVFSINSGGDFLYINHVAAEWFSRPSAKKSNLFRVLDVADDRRAFFPPLESINPQKTYEHYFSVNKQFYRVFQRFIKMGDDYVTCSIVFKSKRNRQSINLEGQNFKSVFDDAPAGILLVDEKRNILAVNQRFSHMIQKHSSDLIGRNLDGFLNFSCKKTVLEALQKAFDKEPTQKPIEISFKGTKNDDLAAYISPLQEDDRVIGAIVHFLSTSEQKKMEIQFVHSQRMQAVGQLAGGVAHDFNNLLTAMIGFCDLLLQRHSPAEQSFSDIMQIKQNANRAAGLVRQLLAFSRQQSLQPKVINITDALSELSALLRRLLGPAIELKVKHARDLWFIKVDKGQFEQVVINLAVNARDAMENSGILKVTTANHTNKKIFAQNHDSMPPGEYVLIEIEDTGCGISMDIIDRIFEPFFSTKAVGSGTGLGLSTVYGIVKQTGGFIFVDSIVGKGTNFRIFLPRHVQKEQEETIVQEDRHLSDLTGTAHILLVEDEDAVRMFAARALKDKGYEVIEASNGLEAVQLAKKDNIEFDLIITDVVMPGMDGPQMINEIRQFMPTVKVVFISGYAEDSFRKKLNNEENIHFLPKPFNLKDLALKVKDILN</sequence>
<dbReference type="InterPro" id="IPR000014">
    <property type="entry name" value="PAS"/>
</dbReference>
<dbReference type="FunFam" id="1.10.287.130:FF:000037">
    <property type="entry name" value="Hybrid sensor histidine kinase/response regulator"/>
    <property type="match status" value="1"/>
</dbReference>
<dbReference type="EC" id="2.7.13.3" evidence="2"/>
<dbReference type="Pfam" id="PF00072">
    <property type="entry name" value="Response_reg"/>
    <property type="match status" value="1"/>
</dbReference>
<feature type="domain" description="Response regulatory" evidence="7">
    <location>
        <begin position="666"/>
        <end position="782"/>
    </location>
</feature>
<dbReference type="EMBL" id="CP054719">
    <property type="protein sequence ID" value="QOL20108.1"/>
    <property type="molecule type" value="Genomic_DNA"/>
</dbReference>
<dbReference type="InterPro" id="IPR003594">
    <property type="entry name" value="HATPase_dom"/>
</dbReference>
<dbReference type="CDD" id="cd00130">
    <property type="entry name" value="PAS"/>
    <property type="match status" value="1"/>
</dbReference>
<keyword evidence="10" id="KW-1185">Reference proteome</keyword>
<dbReference type="SUPFAM" id="SSF47384">
    <property type="entry name" value="Homodimeric domain of signal transducing histidine kinase"/>
    <property type="match status" value="1"/>
</dbReference>
<dbReference type="Proteomes" id="UP000594001">
    <property type="component" value="Chromosome"/>
</dbReference>
<feature type="domain" description="PAS" evidence="8">
    <location>
        <begin position="284"/>
        <end position="354"/>
    </location>
</feature>
<evidence type="ECO:0000259" key="6">
    <source>
        <dbReference type="PROSITE" id="PS50109"/>
    </source>
</evidence>
<dbReference type="SMART" id="SM00388">
    <property type="entry name" value="HisKA"/>
    <property type="match status" value="1"/>
</dbReference>
<dbReference type="SUPFAM" id="SSF55874">
    <property type="entry name" value="ATPase domain of HSP90 chaperone/DNA topoisomerase II/histidine kinase"/>
    <property type="match status" value="1"/>
</dbReference>
<organism evidence="9 10">
    <name type="scientific">Candidatus Bodocaedibacter vickermanii</name>
    <dbReference type="NCBI Taxonomy" id="2741701"/>
    <lineage>
        <taxon>Bacteria</taxon>
        <taxon>Pseudomonadati</taxon>
        <taxon>Pseudomonadota</taxon>
        <taxon>Alphaproteobacteria</taxon>
        <taxon>Holosporales</taxon>
        <taxon>Candidatus Paracaedibacteraceae</taxon>
        <taxon>Candidatus Bodocaedibacter</taxon>
    </lineage>
</organism>
<keyword evidence="9" id="KW-0418">Kinase</keyword>
<dbReference type="SMART" id="SM00387">
    <property type="entry name" value="HATPase_c"/>
    <property type="match status" value="1"/>
</dbReference>
<evidence type="ECO:0000256" key="4">
    <source>
        <dbReference type="PROSITE-ProRule" id="PRU00169"/>
    </source>
</evidence>
<dbReference type="Gene3D" id="3.30.565.10">
    <property type="entry name" value="Histidine kinase-like ATPase, C-terminal domain"/>
    <property type="match status" value="1"/>
</dbReference>
<keyword evidence="3 4" id="KW-0597">Phosphoprotein</keyword>
<dbReference type="GO" id="GO:0000155">
    <property type="term" value="F:phosphorelay sensor kinase activity"/>
    <property type="evidence" value="ECO:0007669"/>
    <property type="project" value="InterPro"/>
</dbReference>
<dbReference type="InterPro" id="IPR036890">
    <property type="entry name" value="HATPase_C_sf"/>
</dbReference>
<dbReference type="Pfam" id="PF08448">
    <property type="entry name" value="PAS_4"/>
    <property type="match status" value="1"/>
</dbReference>
<dbReference type="PROSITE" id="PS50109">
    <property type="entry name" value="HIS_KIN"/>
    <property type="match status" value="1"/>
</dbReference>
<accession>A0A7L9RUR3</accession>
<name>A0A7L9RUR3_9PROT</name>
<dbReference type="SMART" id="SM00448">
    <property type="entry name" value="REC"/>
    <property type="match status" value="1"/>
</dbReference>
<evidence type="ECO:0000313" key="9">
    <source>
        <dbReference type="EMBL" id="QOL20108.1"/>
    </source>
</evidence>
<evidence type="ECO:0000259" key="7">
    <source>
        <dbReference type="PROSITE" id="PS50110"/>
    </source>
</evidence>
<dbReference type="PRINTS" id="PR00344">
    <property type="entry name" value="BCTRLSENSOR"/>
</dbReference>
<dbReference type="SMART" id="SM00091">
    <property type="entry name" value="PAS"/>
    <property type="match status" value="3"/>
</dbReference>
<dbReference type="RefSeq" id="WP_350331663.1">
    <property type="nucleotide sequence ID" value="NZ_CP054719.1"/>
</dbReference>
<dbReference type="InterPro" id="IPR013656">
    <property type="entry name" value="PAS_4"/>
</dbReference>
<dbReference type="InterPro" id="IPR005467">
    <property type="entry name" value="His_kinase_dom"/>
</dbReference>
<gene>
    <name evidence="9" type="primary">cckA</name>
    <name evidence="9" type="ORF">CPBP_00888</name>
</gene>
<dbReference type="InterPro" id="IPR035965">
    <property type="entry name" value="PAS-like_dom_sf"/>
</dbReference>
<dbReference type="Pfam" id="PF00512">
    <property type="entry name" value="HisKA"/>
    <property type="match status" value="1"/>
</dbReference>
<evidence type="ECO:0000259" key="8">
    <source>
        <dbReference type="PROSITE" id="PS50112"/>
    </source>
</evidence>
<feature type="domain" description="Histidine kinase" evidence="6">
    <location>
        <begin position="420"/>
        <end position="643"/>
    </location>
</feature>
<keyword evidence="9" id="KW-0808">Transferase</keyword>
<dbReference type="SUPFAM" id="SSF55785">
    <property type="entry name" value="PYP-like sensor domain (PAS domain)"/>
    <property type="match status" value="1"/>
</dbReference>
<proteinExistence type="predicted"/>
<dbReference type="InterPro" id="IPR036097">
    <property type="entry name" value="HisK_dim/P_sf"/>
</dbReference>
<dbReference type="PROSITE" id="PS50112">
    <property type="entry name" value="PAS"/>
    <property type="match status" value="1"/>
</dbReference>
<keyword evidence="5" id="KW-0472">Membrane</keyword>
<dbReference type="AlphaFoldDB" id="A0A7L9RUR3"/>